<feature type="compositionally biased region" description="Acidic residues" evidence="1">
    <location>
        <begin position="202"/>
        <end position="223"/>
    </location>
</feature>
<feature type="compositionally biased region" description="Basic and acidic residues" evidence="1">
    <location>
        <begin position="41"/>
        <end position="50"/>
    </location>
</feature>
<keyword evidence="2" id="KW-1133">Transmembrane helix</keyword>
<feature type="compositionally biased region" description="Acidic residues" evidence="1">
    <location>
        <begin position="166"/>
        <end position="176"/>
    </location>
</feature>
<dbReference type="KEGG" id="bsed:DN745_06705"/>
<dbReference type="RefSeq" id="WP_111333226.1">
    <property type="nucleotide sequence ID" value="NZ_CP030032.1"/>
</dbReference>
<keyword evidence="2" id="KW-0472">Membrane</keyword>
<gene>
    <name evidence="3" type="ORF">DN745_06705</name>
</gene>
<feature type="transmembrane region" description="Helical" evidence="2">
    <location>
        <begin position="67"/>
        <end position="86"/>
    </location>
</feature>
<feature type="region of interest" description="Disordered" evidence="1">
    <location>
        <begin position="36"/>
        <end position="60"/>
    </location>
</feature>
<feature type="compositionally biased region" description="Basic and acidic residues" evidence="1">
    <location>
        <begin position="1"/>
        <end position="11"/>
    </location>
</feature>
<feature type="compositionally biased region" description="Basic and acidic residues" evidence="1">
    <location>
        <begin position="128"/>
        <end position="147"/>
    </location>
</feature>
<dbReference type="EMBL" id="CP030032">
    <property type="protein sequence ID" value="AWV89044.1"/>
    <property type="molecule type" value="Genomic_DNA"/>
</dbReference>
<feature type="region of interest" description="Disordered" evidence="1">
    <location>
        <begin position="195"/>
        <end position="235"/>
    </location>
</feature>
<protein>
    <submittedName>
        <fullName evidence="3">Uncharacterized protein</fullName>
    </submittedName>
</protein>
<feature type="region of interest" description="Disordered" evidence="1">
    <location>
        <begin position="1"/>
        <end position="22"/>
    </location>
</feature>
<keyword evidence="2" id="KW-0812">Transmembrane</keyword>
<dbReference type="Proteomes" id="UP000249799">
    <property type="component" value="Chromosome"/>
</dbReference>
<feature type="compositionally biased region" description="Acidic residues" evidence="1">
    <location>
        <begin position="287"/>
        <end position="299"/>
    </location>
</feature>
<evidence type="ECO:0000313" key="3">
    <source>
        <dbReference type="EMBL" id="AWV89044.1"/>
    </source>
</evidence>
<feature type="compositionally biased region" description="Basic and acidic residues" evidence="1">
    <location>
        <begin position="300"/>
        <end position="309"/>
    </location>
</feature>
<reference evidence="3 4" key="1">
    <citation type="submission" date="2018-06" db="EMBL/GenBank/DDBJ databases">
        <title>Lujinxingia sediminis gen. nov. sp. nov., a new facultative anaerobic member of the class Deltaproteobacteria, and proposal of Lujinxingaceae fam. nov.</title>
        <authorList>
            <person name="Guo L.-Y."/>
            <person name="Li C.-M."/>
            <person name="Wang S."/>
            <person name="Du Z.-J."/>
        </authorList>
    </citation>
    <scope>NUCLEOTIDE SEQUENCE [LARGE SCALE GENOMIC DNA]</scope>
    <source>
        <strain evidence="3 4">FA350</strain>
    </source>
</reference>
<proteinExistence type="predicted"/>
<feature type="region of interest" description="Disordered" evidence="1">
    <location>
        <begin position="265"/>
        <end position="309"/>
    </location>
</feature>
<feature type="compositionally biased region" description="Basic and acidic residues" evidence="1">
    <location>
        <begin position="224"/>
        <end position="235"/>
    </location>
</feature>
<keyword evidence="4" id="KW-1185">Reference proteome</keyword>
<sequence>MDKNTEQDTGRGADVQARQAEDGTFELVVSDSAAHAAVTEEAVKSHREAEAAPSEAVAPSPAGMKRAGVVLLLVALIGGGAVYLFASGDDEVSEPAQAARSGSDGFQPYAGGGGAAPTSARSNSQGETIDRLKAAEREEDPQDRFGDPRAQAANARERAAEQGAEQLDEDQAADDGAWELDEAALLEEARAVEMAEKAAAEETAESENVEDGVDDESVQEVEEPEPRGEILKERGVRIMQPKMSRESINRIQRVEALRISEKRPPLRGLRGLQRRAEQEAAQAEQGPEGEDGYWDEAETDDRVPEFGSD</sequence>
<feature type="region of interest" description="Disordered" evidence="1">
    <location>
        <begin position="95"/>
        <end position="176"/>
    </location>
</feature>
<feature type="compositionally biased region" description="Low complexity" evidence="1">
    <location>
        <begin position="51"/>
        <end position="60"/>
    </location>
</feature>
<evidence type="ECO:0000256" key="2">
    <source>
        <dbReference type="SAM" id="Phobius"/>
    </source>
</evidence>
<evidence type="ECO:0000313" key="4">
    <source>
        <dbReference type="Proteomes" id="UP000249799"/>
    </source>
</evidence>
<evidence type="ECO:0000256" key="1">
    <source>
        <dbReference type="SAM" id="MobiDB-lite"/>
    </source>
</evidence>
<accession>A0A2Z4FK41</accession>
<name>A0A2Z4FK41_9DELT</name>
<organism evidence="3 4">
    <name type="scientific">Bradymonas sediminis</name>
    <dbReference type="NCBI Taxonomy" id="1548548"/>
    <lineage>
        <taxon>Bacteria</taxon>
        <taxon>Deltaproteobacteria</taxon>
        <taxon>Bradymonadales</taxon>
        <taxon>Bradymonadaceae</taxon>
        <taxon>Bradymonas</taxon>
    </lineage>
</organism>
<dbReference type="AlphaFoldDB" id="A0A2Z4FK41"/>